<dbReference type="Proteomes" id="UP000635902">
    <property type="component" value="Unassembled WGS sequence"/>
</dbReference>
<evidence type="ECO:0008006" key="3">
    <source>
        <dbReference type="Google" id="ProtNLM"/>
    </source>
</evidence>
<evidence type="ECO:0000313" key="2">
    <source>
        <dbReference type="Proteomes" id="UP000635902"/>
    </source>
</evidence>
<sequence>MQWRKRIHLVMLARSVAPKKRKGWSIETLIRNVQRVVGEEIDVVFVEPSAVSGVCGSRAHIGEYNRLCVPGPQCGAGYGLSQELVLVHELAHVLCAHRALNQHNASQLAEQIEDLWPGLNAGFVHQFVDDKQAMKDEQEAEFLSAVILRTAGFDSAVGSLLIERRSHRSYRLTTLFGGRVRADNHR</sequence>
<protein>
    <recommendedName>
        <fullName evidence="3">IrrE N-terminal-like domain-containing protein</fullName>
    </recommendedName>
</protein>
<dbReference type="RefSeq" id="WP_194557276.1">
    <property type="nucleotide sequence ID" value="NZ_JADKMY010000004.1"/>
</dbReference>
<gene>
    <name evidence="1" type="ORF">IRY30_09830</name>
</gene>
<comment type="caution">
    <text evidence="1">The sequence shown here is derived from an EMBL/GenBank/DDBJ whole genome shotgun (WGS) entry which is preliminary data.</text>
</comment>
<organism evidence="1 2">
    <name type="scientific">Corynebacterium suicordis DSM 45110</name>
    <dbReference type="NCBI Taxonomy" id="1121369"/>
    <lineage>
        <taxon>Bacteria</taxon>
        <taxon>Bacillati</taxon>
        <taxon>Actinomycetota</taxon>
        <taxon>Actinomycetes</taxon>
        <taxon>Mycobacteriales</taxon>
        <taxon>Corynebacteriaceae</taxon>
        <taxon>Corynebacterium</taxon>
    </lineage>
</organism>
<reference evidence="1 2" key="1">
    <citation type="submission" date="2020-10" db="EMBL/GenBank/DDBJ databases">
        <title>Novel species in genus Corynebacterium.</title>
        <authorList>
            <person name="Zhang G."/>
        </authorList>
    </citation>
    <scope>NUCLEOTIDE SEQUENCE [LARGE SCALE GENOMIC DNA]</scope>
    <source>
        <strain evidence="1 2">DSM 45110</strain>
    </source>
</reference>
<evidence type="ECO:0000313" key="1">
    <source>
        <dbReference type="EMBL" id="MBF4554368.1"/>
    </source>
</evidence>
<accession>A0ABR9ZLS4</accession>
<proteinExistence type="predicted"/>
<keyword evidence="2" id="KW-1185">Reference proteome</keyword>
<dbReference type="EMBL" id="JADKMY010000004">
    <property type="protein sequence ID" value="MBF4554368.1"/>
    <property type="molecule type" value="Genomic_DNA"/>
</dbReference>
<name>A0ABR9ZLS4_9CORY</name>